<proteinExistence type="predicted"/>
<accession>A0A8H4NU39</accession>
<protein>
    <submittedName>
        <fullName evidence="1">Uncharacterized protein</fullName>
    </submittedName>
</protein>
<keyword evidence="2" id="KW-1185">Reference proteome</keyword>
<name>A0A8H4NU39_9HYPO</name>
<evidence type="ECO:0000313" key="1">
    <source>
        <dbReference type="EMBL" id="KAF4447765.1"/>
    </source>
</evidence>
<reference evidence="1 2" key="1">
    <citation type="submission" date="2020-01" db="EMBL/GenBank/DDBJ databases">
        <title>Identification and distribution of gene clusters putatively required for synthesis of sphingolipid metabolism inhibitors in phylogenetically diverse species of the filamentous fungus Fusarium.</title>
        <authorList>
            <person name="Kim H.-S."/>
            <person name="Busman M."/>
            <person name="Brown D.W."/>
            <person name="Divon H."/>
            <person name="Uhlig S."/>
            <person name="Proctor R.H."/>
        </authorList>
    </citation>
    <scope>NUCLEOTIDE SEQUENCE [LARGE SCALE GENOMIC DNA]</scope>
    <source>
        <strain evidence="1 2">NRRL 20459</strain>
    </source>
</reference>
<dbReference type="AlphaFoldDB" id="A0A8H4NU39"/>
<dbReference type="Proteomes" id="UP000554235">
    <property type="component" value="Unassembled WGS sequence"/>
</dbReference>
<dbReference type="EMBL" id="JAADYS010003381">
    <property type="protein sequence ID" value="KAF4447765.1"/>
    <property type="molecule type" value="Genomic_DNA"/>
</dbReference>
<organism evidence="1 2">
    <name type="scientific">Fusarium albosuccineum</name>
    <dbReference type="NCBI Taxonomy" id="1237068"/>
    <lineage>
        <taxon>Eukaryota</taxon>
        <taxon>Fungi</taxon>
        <taxon>Dikarya</taxon>
        <taxon>Ascomycota</taxon>
        <taxon>Pezizomycotina</taxon>
        <taxon>Sordariomycetes</taxon>
        <taxon>Hypocreomycetidae</taxon>
        <taxon>Hypocreales</taxon>
        <taxon>Nectriaceae</taxon>
        <taxon>Fusarium</taxon>
        <taxon>Fusarium decemcellulare species complex</taxon>
    </lineage>
</organism>
<gene>
    <name evidence="1" type="ORF">FALBO_16904</name>
</gene>
<sequence length="245" mass="27309">MPPLTFPPLHDLSLSQAPEDQGSLGRIKALWDEYASGWDEQTQFTILTNLKHVRANPSNKRGPYAHRLRGAEFNFGIWIILKCVYPLNKLESLKNQLLEMYPGINADSFVGPQVGPHVGTAVNQTVKAEKKTKTAFPQWWNSHHAGTEEDDVFEESEYPIKHEHDSTSGFGLSDHGSSQLQRAALKEISQPRQGPASSVAFSQVARSVREPAATFQNPASIDPFEFPSLRLSRVAKRKAEGDLSY</sequence>
<dbReference type="OrthoDB" id="5069498at2759"/>
<evidence type="ECO:0000313" key="2">
    <source>
        <dbReference type="Proteomes" id="UP000554235"/>
    </source>
</evidence>
<comment type="caution">
    <text evidence="1">The sequence shown here is derived from an EMBL/GenBank/DDBJ whole genome shotgun (WGS) entry which is preliminary data.</text>
</comment>